<proteinExistence type="inferred from homology"/>
<keyword evidence="5" id="KW-0804">Transcription</keyword>
<evidence type="ECO:0000313" key="8">
    <source>
        <dbReference type="Proteomes" id="UP001320898"/>
    </source>
</evidence>
<comment type="similarity">
    <text evidence="1">In the C-terminal section; belongs to the class-I pyridoxal-phosphate-dependent aminotransferase family.</text>
</comment>
<accession>A0AAW5R469</accession>
<dbReference type="Gene3D" id="1.10.10.10">
    <property type="entry name" value="Winged helix-like DNA-binding domain superfamily/Winged helix DNA-binding domain"/>
    <property type="match status" value="1"/>
</dbReference>
<evidence type="ECO:0000256" key="2">
    <source>
        <dbReference type="ARBA" id="ARBA00022898"/>
    </source>
</evidence>
<keyword evidence="2" id="KW-0663">Pyridoxal phosphate</keyword>
<organism evidence="7 8">
    <name type="scientific">Microbaculum marinisediminis</name>
    <dbReference type="NCBI Taxonomy" id="2931392"/>
    <lineage>
        <taxon>Bacteria</taxon>
        <taxon>Pseudomonadati</taxon>
        <taxon>Pseudomonadota</taxon>
        <taxon>Alphaproteobacteria</taxon>
        <taxon>Hyphomicrobiales</taxon>
        <taxon>Tepidamorphaceae</taxon>
        <taxon>Microbaculum</taxon>
    </lineage>
</organism>
<dbReference type="SUPFAM" id="SSF53383">
    <property type="entry name" value="PLP-dependent transferases"/>
    <property type="match status" value="1"/>
</dbReference>
<evidence type="ECO:0000256" key="3">
    <source>
        <dbReference type="ARBA" id="ARBA00023015"/>
    </source>
</evidence>
<dbReference type="InterPro" id="IPR036388">
    <property type="entry name" value="WH-like_DNA-bd_sf"/>
</dbReference>
<dbReference type="CDD" id="cd00609">
    <property type="entry name" value="AAT_like"/>
    <property type="match status" value="1"/>
</dbReference>
<dbReference type="PANTHER" id="PTHR46577:SF1">
    <property type="entry name" value="HTH-TYPE TRANSCRIPTIONAL REGULATORY PROTEIN GABR"/>
    <property type="match status" value="1"/>
</dbReference>
<name>A0AAW5R469_9HYPH</name>
<dbReference type="SMART" id="SM00345">
    <property type="entry name" value="HTH_GNTR"/>
    <property type="match status" value="1"/>
</dbReference>
<gene>
    <name evidence="7" type="ORF">MUB46_20215</name>
</gene>
<evidence type="ECO:0000256" key="4">
    <source>
        <dbReference type="ARBA" id="ARBA00023125"/>
    </source>
</evidence>
<dbReference type="PROSITE" id="PS50949">
    <property type="entry name" value="HTH_GNTR"/>
    <property type="match status" value="1"/>
</dbReference>
<dbReference type="InterPro" id="IPR004839">
    <property type="entry name" value="Aminotransferase_I/II_large"/>
</dbReference>
<dbReference type="Pfam" id="PF00155">
    <property type="entry name" value="Aminotran_1_2"/>
    <property type="match status" value="1"/>
</dbReference>
<dbReference type="GO" id="GO:0003677">
    <property type="term" value="F:DNA binding"/>
    <property type="evidence" value="ECO:0007669"/>
    <property type="project" value="UniProtKB-KW"/>
</dbReference>
<dbReference type="Pfam" id="PF00392">
    <property type="entry name" value="GntR"/>
    <property type="match status" value="1"/>
</dbReference>
<evidence type="ECO:0000256" key="1">
    <source>
        <dbReference type="ARBA" id="ARBA00005384"/>
    </source>
</evidence>
<keyword evidence="8" id="KW-1185">Reference proteome</keyword>
<dbReference type="Gene3D" id="3.40.640.10">
    <property type="entry name" value="Type I PLP-dependent aspartate aminotransferase-like (Major domain)"/>
    <property type="match status" value="1"/>
</dbReference>
<dbReference type="EMBL" id="JALIDZ010000011">
    <property type="protein sequence ID" value="MCT8974197.1"/>
    <property type="molecule type" value="Genomic_DNA"/>
</dbReference>
<sequence length="462" mass="50207">MTIWPPNKDSLRRPAYRSLAQSLIDAIEAGEIRPGVRLPTHRALAYDLGVSVQTVSRAYDELSRLGVISGQVGRGSFVRSGRPDSRMPWHRLGGSDDVIDCSMLVPVTGDLHSERMSATLAALADDLPGNAMLSFRPRATLEAHCEAALGWLARCGVTTRRDQVLPTNGNTVAMTTALMTAALPGDLVVSEEIGHHTLKSLTNALGLRLAGLPLDNEGIVPDAFDRACRTGAVKVLFVLPSGLGPTAAMMGPKRRHAIVEIARQHDVWIVENDALGPIQPVRPEPLFMLAPERTFYFTGLAKCLLPGLRIAWLVVPDTMVAAARTRHLVTNWMATPLMAEIATRWLDDGTAETLLQWQQAQLSRRNDIAARLLRGLPYTGSPNGMHVWMRLPAPWREDMFVAHARNNGVAVAAGSNFAISDDQHHPAVRICLGAGSEEELERGLSVIARLVRSPPEPALLAI</sequence>
<keyword evidence="7" id="KW-0808">Transferase</keyword>
<dbReference type="PANTHER" id="PTHR46577">
    <property type="entry name" value="HTH-TYPE TRANSCRIPTIONAL REGULATORY PROTEIN GABR"/>
    <property type="match status" value="1"/>
</dbReference>
<dbReference type="SUPFAM" id="SSF46785">
    <property type="entry name" value="Winged helix' DNA-binding domain"/>
    <property type="match status" value="1"/>
</dbReference>
<dbReference type="InterPro" id="IPR015424">
    <property type="entry name" value="PyrdxlP-dep_Trfase"/>
</dbReference>
<evidence type="ECO:0000313" key="7">
    <source>
        <dbReference type="EMBL" id="MCT8974197.1"/>
    </source>
</evidence>
<dbReference type="InterPro" id="IPR051446">
    <property type="entry name" value="HTH_trans_reg/aminotransferase"/>
</dbReference>
<dbReference type="CDD" id="cd07377">
    <property type="entry name" value="WHTH_GntR"/>
    <property type="match status" value="1"/>
</dbReference>
<dbReference type="GO" id="GO:0008483">
    <property type="term" value="F:transaminase activity"/>
    <property type="evidence" value="ECO:0007669"/>
    <property type="project" value="UniProtKB-KW"/>
</dbReference>
<comment type="caution">
    <text evidence="7">The sequence shown here is derived from an EMBL/GenBank/DDBJ whole genome shotgun (WGS) entry which is preliminary data.</text>
</comment>
<feature type="domain" description="HTH gntR-type" evidence="6">
    <location>
        <begin position="13"/>
        <end position="81"/>
    </location>
</feature>
<keyword evidence="7" id="KW-0032">Aminotransferase</keyword>
<keyword evidence="3" id="KW-0805">Transcription regulation</keyword>
<reference evidence="7 8" key="1">
    <citation type="submission" date="2022-04" db="EMBL/GenBank/DDBJ databases">
        <authorList>
            <person name="Ye Y.-Q."/>
            <person name="Du Z.-J."/>
        </authorList>
    </citation>
    <scope>NUCLEOTIDE SEQUENCE [LARGE SCALE GENOMIC DNA]</scope>
    <source>
        <strain evidence="7 8">A6E488</strain>
    </source>
</reference>
<protein>
    <submittedName>
        <fullName evidence="7">PLP-dependent aminotransferase family protein</fullName>
    </submittedName>
</protein>
<keyword evidence="4" id="KW-0238">DNA-binding</keyword>
<dbReference type="InterPro" id="IPR036390">
    <property type="entry name" value="WH_DNA-bd_sf"/>
</dbReference>
<dbReference type="InterPro" id="IPR015421">
    <property type="entry name" value="PyrdxlP-dep_Trfase_major"/>
</dbReference>
<evidence type="ECO:0000256" key="5">
    <source>
        <dbReference type="ARBA" id="ARBA00023163"/>
    </source>
</evidence>
<dbReference type="RefSeq" id="WP_261617784.1">
    <property type="nucleotide sequence ID" value="NZ_JALIDZ010000011.1"/>
</dbReference>
<dbReference type="AlphaFoldDB" id="A0AAW5R469"/>
<dbReference type="GO" id="GO:0003700">
    <property type="term" value="F:DNA-binding transcription factor activity"/>
    <property type="evidence" value="ECO:0007669"/>
    <property type="project" value="InterPro"/>
</dbReference>
<dbReference type="InterPro" id="IPR000524">
    <property type="entry name" value="Tscrpt_reg_HTH_GntR"/>
</dbReference>
<dbReference type="GO" id="GO:0030170">
    <property type="term" value="F:pyridoxal phosphate binding"/>
    <property type="evidence" value="ECO:0007669"/>
    <property type="project" value="InterPro"/>
</dbReference>
<dbReference type="Proteomes" id="UP001320898">
    <property type="component" value="Unassembled WGS sequence"/>
</dbReference>
<evidence type="ECO:0000259" key="6">
    <source>
        <dbReference type="PROSITE" id="PS50949"/>
    </source>
</evidence>